<name>A0AAX4FU16_9EURY</name>
<evidence type="ECO:0000313" key="2">
    <source>
        <dbReference type="EMBL" id="WOX57380.1"/>
    </source>
</evidence>
<proteinExistence type="predicted"/>
<keyword evidence="1" id="KW-0472">Membrane</keyword>
<accession>A0AAX4FU16</accession>
<organism evidence="2 3">
    <name type="scientific">Methanoculleus receptaculi</name>
    <dbReference type="NCBI Taxonomy" id="394967"/>
    <lineage>
        <taxon>Archaea</taxon>
        <taxon>Methanobacteriati</taxon>
        <taxon>Methanobacteriota</taxon>
        <taxon>Stenosarchaea group</taxon>
        <taxon>Methanomicrobia</taxon>
        <taxon>Methanomicrobiales</taxon>
        <taxon>Methanomicrobiaceae</taxon>
        <taxon>Methanoculleus</taxon>
    </lineage>
</organism>
<keyword evidence="1" id="KW-0812">Transmembrane</keyword>
<evidence type="ECO:0000313" key="3">
    <source>
        <dbReference type="Proteomes" id="UP001305652"/>
    </source>
</evidence>
<keyword evidence="1" id="KW-1133">Transmembrane helix</keyword>
<reference evidence="2 3" key="1">
    <citation type="submission" date="2023-10" db="EMBL/GenBank/DDBJ databases">
        <title>The complete genome sequence of Methanoculleus receptaculi DSM 18860.</title>
        <authorList>
            <person name="Lai S.-J."/>
            <person name="You Y.-T."/>
            <person name="Chen S.-C."/>
        </authorList>
    </citation>
    <scope>NUCLEOTIDE SEQUENCE [LARGE SCALE GENOMIC DNA]</scope>
    <source>
        <strain evidence="2 3">DSM 18860</strain>
    </source>
</reference>
<sequence>MKRKTFYLLACIVALAGVGIFWLSVRLENPIPIQAAFVVGVILLYLARRRIEETIEDERTPMITQKAALRAE</sequence>
<dbReference type="GeneID" id="85733245"/>
<keyword evidence="3" id="KW-1185">Reference proteome</keyword>
<dbReference type="AlphaFoldDB" id="A0AAX4FU16"/>
<dbReference type="Proteomes" id="UP001305652">
    <property type="component" value="Chromosome"/>
</dbReference>
<dbReference type="RefSeq" id="WP_318620955.1">
    <property type="nucleotide sequence ID" value="NZ_CP137642.1"/>
</dbReference>
<feature type="transmembrane region" description="Helical" evidence="1">
    <location>
        <begin position="7"/>
        <end position="25"/>
    </location>
</feature>
<dbReference type="EMBL" id="CP137642">
    <property type="protein sequence ID" value="WOX57380.1"/>
    <property type="molecule type" value="Genomic_DNA"/>
</dbReference>
<evidence type="ECO:0000256" key="1">
    <source>
        <dbReference type="SAM" id="Phobius"/>
    </source>
</evidence>
<dbReference type="InterPro" id="IPR019235">
    <property type="entry name" value="DUF2178_TM"/>
</dbReference>
<dbReference type="KEGG" id="mrc:R6Y96_08770"/>
<gene>
    <name evidence="2" type="ORF">R6Y96_08770</name>
</gene>
<protein>
    <submittedName>
        <fullName evidence="2">DUF2178 domain-containing protein</fullName>
    </submittedName>
</protein>
<dbReference type="Pfam" id="PF09946">
    <property type="entry name" value="DUF2178"/>
    <property type="match status" value="1"/>
</dbReference>
<feature type="transmembrane region" description="Helical" evidence="1">
    <location>
        <begin position="31"/>
        <end position="47"/>
    </location>
</feature>